<dbReference type="EMBL" id="CP146022">
    <property type="protein sequence ID" value="WWQ67014.1"/>
    <property type="molecule type" value="Genomic_DNA"/>
</dbReference>
<gene>
    <name evidence="1" type="ORF">V2W30_29245</name>
</gene>
<dbReference type="Proteomes" id="UP001432251">
    <property type="component" value="Chromosome"/>
</dbReference>
<organism evidence="1 2">
    <name type="scientific">Streptomyces citrinus</name>
    <dbReference type="NCBI Taxonomy" id="3118173"/>
    <lineage>
        <taxon>Bacteria</taxon>
        <taxon>Bacillati</taxon>
        <taxon>Actinomycetota</taxon>
        <taxon>Actinomycetes</taxon>
        <taxon>Kitasatosporales</taxon>
        <taxon>Streptomycetaceae</taxon>
        <taxon>Streptomyces</taxon>
    </lineage>
</organism>
<proteinExistence type="predicted"/>
<accession>A0ACD5AIK6</accession>
<evidence type="ECO:0000313" key="1">
    <source>
        <dbReference type="EMBL" id="WWQ67014.1"/>
    </source>
</evidence>
<protein>
    <submittedName>
        <fullName evidence="1">Uncharacterized protein</fullName>
    </submittedName>
</protein>
<reference evidence="1" key="1">
    <citation type="journal article" date="2025" name="Int. J. Syst. Evol. Microbiol.">
        <title>Streptomyces citrinus sp. nov., with yellow diffusible pigment.</title>
        <authorList>
            <person name="He Y."/>
            <person name="Yang E."/>
            <person name="Xu J."/>
            <person name="Sun Y."/>
            <person name="Sun L."/>
        </authorList>
    </citation>
    <scope>NUCLEOTIDE SEQUENCE</scope>
    <source>
        <strain evidence="1">Q6</strain>
    </source>
</reference>
<evidence type="ECO:0000313" key="2">
    <source>
        <dbReference type="Proteomes" id="UP001432251"/>
    </source>
</evidence>
<name>A0ACD5AIK6_9ACTN</name>
<sequence>MTGPAIACFALAAVVVAMACVRADWIRSLRRRTHPSGDELPTAAFVVARVLLLTMAALCVWQGAQLTAMDGDGEWSDDELTNAVTRSTDDLDGYWYRVSNLTGDTPSFDDYATLIEDTVIRYGGGGAPQSGVTATPTSADPSTDGDFTVEADGTDHAYCLHVERARYKKQDHTPPGLAGAESSDKYKQLAYRLTVTSRNGKC</sequence>
<keyword evidence="2" id="KW-1185">Reference proteome</keyword>